<evidence type="ECO:0008006" key="4">
    <source>
        <dbReference type="Google" id="ProtNLM"/>
    </source>
</evidence>
<reference evidence="2" key="1">
    <citation type="submission" date="2021-07" db="EMBL/GenBank/DDBJ databases">
        <authorList>
            <person name="Branca A.L. A."/>
        </authorList>
    </citation>
    <scope>NUCLEOTIDE SEQUENCE</scope>
</reference>
<protein>
    <recommendedName>
        <fullName evidence="4">Cytochrome P450</fullName>
    </recommendedName>
</protein>
<dbReference type="GO" id="GO:0016705">
    <property type="term" value="F:oxidoreductase activity, acting on paired donors, with incorporation or reduction of molecular oxygen"/>
    <property type="evidence" value="ECO:0007669"/>
    <property type="project" value="InterPro"/>
</dbReference>
<dbReference type="PANTHER" id="PTHR47582">
    <property type="entry name" value="P450, PUTATIVE (EUROFUNG)-RELATED"/>
    <property type="match status" value="1"/>
</dbReference>
<evidence type="ECO:0000256" key="1">
    <source>
        <dbReference type="SAM" id="MobiDB-lite"/>
    </source>
</evidence>
<dbReference type="Gene3D" id="1.10.630.10">
    <property type="entry name" value="Cytochrome P450"/>
    <property type="match status" value="1"/>
</dbReference>
<dbReference type="GO" id="GO:0020037">
    <property type="term" value="F:heme binding"/>
    <property type="evidence" value="ECO:0007669"/>
    <property type="project" value="InterPro"/>
</dbReference>
<sequence length="235" mass="26217">MPLTVGLLAKTAPAAFWAHFELFSRPKLLEEVREEVEQNALKVAPDGTHMIDLGYLRDNCPLLSITRSTTDKDNNGNDPVCYPECCSRKYFLKSGTMLFMPAKQLGRDESAWGNSAGEFNGRRSMRSTTATENKGDMRKDPRRTGGFMAFGVSPSICAGRHGRHFATSEILALVAMIALRYDIAPADRLWRAPQRMNSATTSNMSPIDGTFPVTVKKRRKYEGKSWQFEITEGKG</sequence>
<evidence type="ECO:0000313" key="2">
    <source>
        <dbReference type="EMBL" id="CAG8896921.1"/>
    </source>
</evidence>
<dbReference type="OrthoDB" id="3366823at2759"/>
<dbReference type="InterPro" id="IPR036396">
    <property type="entry name" value="Cyt_P450_sf"/>
</dbReference>
<organism evidence="2 3">
    <name type="scientific">Penicillium egyptiacum</name>
    <dbReference type="NCBI Taxonomy" id="1303716"/>
    <lineage>
        <taxon>Eukaryota</taxon>
        <taxon>Fungi</taxon>
        <taxon>Dikarya</taxon>
        <taxon>Ascomycota</taxon>
        <taxon>Pezizomycotina</taxon>
        <taxon>Eurotiomycetes</taxon>
        <taxon>Eurotiomycetidae</taxon>
        <taxon>Eurotiales</taxon>
        <taxon>Aspergillaceae</taxon>
        <taxon>Penicillium</taxon>
    </lineage>
</organism>
<dbReference type="SUPFAM" id="SSF48264">
    <property type="entry name" value="Cytochrome P450"/>
    <property type="match status" value="1"/>
</dbReference>
<dbReference type="GO" id="GO:0004497">
    <property type="term" value="F:monooxygenase activity"/>
    <property type="evidence" value="ECO:0007669"/>
    <property type="project" value="InterPro"/>
</dbReference>
<dbReference type="GO" id="GO:0005506">
    <property type="term" value="F:iron ion binding"/>
    <property type="evidence" value="ECO:0007669"/>
    <property type="project" value="InterPro"/>
</dbReference>
<evidence type="ECO:0000313" key="3">
    <source>
        <dbReference type="Proteomes" id="UP001154252"/>
    </source>
</evidence>
<dbReference type="InterPro" id="IPR053007">
    <property type="entry name" value="CYP450_monoxygenase_sec-met"/>
</dbReference>
<dbReference type="AlphaFoldDB" id="A0A9W4P273"/>
<dbReference type="Proteomes" id="UP001154252">
    <property type="component" value="Unassembled WGS sequence"/>
</dbReference>
<dbReference type="PANTHER" id="PTHR47582:SF1">
    <property type="entry name" value="P450, PUTATIVE (EUROFUNG)-RELATED"/>
    <property type="match status" value="1"/>
</dbReference>
<feature type="compositionally biased region" description="Basic and acidic residues" evidence="1">
    <location>
        <begin position="133"/>
        <end position="143"/>
    </location>
</feature>
<comment type="caution">
    <text evidence="2">The sequence shown here is derived from an EMBL/GenBank/DDBJ whole genome shotgun (WGS) entry which is preliminary data.</text>
</comment>
<gene>
    <name evidence="2" type="ORF">PEGY_LOCUS4566</name>
</gene>
<accession>A0A9W4P273</accession>
<dbReference type="EMBL" id="CAJVRC010000859">
    <property type="protein sequence ID" value="CAG8896921.1"/>
    <property type="molecule type" value="Genomic_DNA"/>
</dbReference>
<proteinExistence type="predicted"/>
<feature type="region of interest" description="Disordered" evidence="1">
    <location>
        <begin position="114"/>
        <end position="144"/>
    </location>
</feature>
<name>A0A9W4P273_9EURO</name>
<keyword evidence="3" id="KW-1185">Reference proteome</keyword>